<comment type="caution">
    <text evidence="10">The sequence shown here is derived from an EMBL/GenBank/DDBJ whole genome shotgun (WGS) entry which is preliminary data.</text>
</comment>
<dbReference type="Gene3D" id="1.10.287.130">
    <property type="match status" value="1"/>
</dbReference>
<dbReference type="Pfam" id="PF02518">
    <property type="entry name" value="HATPase_c"/>
    <property type="match status" value="1"/>
</dbReference>
<evidence type="ECO:0000256" key="4">
    <source>
        <dbReference type="ARBA" id="ARBA00022553"/>
    </source>
</evidence>
<dbReference type="PANTHER" id="PTHR43047:SF72">
    <property type="entry name" value="OSMOSENSING HISTIDINE PROTEIN KINASE SLN1"/>
    <property type="match status" value="1"/>
</dbReference>
<evidence type="ECO:0000256" key="6">
    <source>
        <dbReference type="ARBA" id="ARBA00022777"/>
    </source>
</evidence>
<dbReference type="EC" id="2.7.13.3" evidence="3"/>
<dbReference type="Gene3D" id="3.30.565.10">
    <property type="entry name" value="Histidine kinase-like ATPase, C-terminal domain"/>
    <property type="match status" value="1"/>
</dbReference>
<dbReference type="Proteomes" id="UP000623269">
    <property type="component" value="Unassembled WGS sequence"/>
</dbReference>
<evidence type="ECO:0000256" key="1">
    <source>
        <dbReference type="ARBA" id="ARBA00000085"/>
    </source>
</evidence>
<dbReference type="EMBL" id="JAEAGR010000012">
    <property type="protein sequence ID" value="MBH1941596.1"/>
    <property type="molecule type" value="Genomic_DNA"/>
</dbReference>
<dbReference type="RefSeq" id="WP_197661839.1">
    <property type="nucleotide sequence ID" value="NZ_JAEAGR010000012.1"/>
</dbReference>
<dbReference type="Pfam" id="PF00512">
    <property type="entry name" value="HisKA"/>
    <property type="match status" value="1"/>
</dbReference>
<keyword evidence="7" id="KW-0902">Two-component regulatory system</keyword>
<gene>
    <name evidence="10" type="ORF">I5677_11905</name>
</gene>
<feature type="domain" description="Histidine kinase" evidence="9">
    <location>
        <begin position="147"/>
        <end position="368"/>
    </location>
</feature>
<dbReference type="InterPro" id="IPR003661">
    <property type="entry name" value="HisK_dim/P_dom"/>
</dbReference>
<keyword evidence="5" id="KW-0808">Transferase</keyword>
<dbReference type="PROSITE" id="PS50109">
    <property type="entry name" value="HIS_KIN"/>
    <property type="match status" value="1"/>
</dbReference>
<accession>A0A8J7H8R5</accession>
<sequence>MKKRSSIKEDMLFQLFSEHSQELFLVFDQKGLVIRCNKVALNELGYEDDIYSTYIYDIFRKAVKHSKEQLNINTKYQDKVAEAVAYRKNQTCFPINLKIVNTKVGRRYLGICCAVNISTEKRAMFELRNIKNELKLSQKVKNEFVANITHELRTPVNGILGLTENLFDTELSPRQLETVNIIHRCCFNMNAIINDLLDFTKLANNKMVIEQREFDFRSFIDNMIAFNINKISEKGLKLLVNVADDIPNRVIGDELRLTQVLNNLFSNAIKFTSVGQIALEVVKTAQTDREVELFFMVMDTGIGISLEEKDKLFLSFSQVDGSISRRFGGTGLGLSISKMLIENMNGTIAVDSEKNKGSTFTFSVRLGRPNDKKEESHKGKDYYCNTKGMIRPGHELRQSQVLDTDYVGRILEKSNLVTVDSTAEYHLGQKINDLTERLTICIEMENWEKAEEIAAYLRKMLPNKEKELRNKALSLLLAIRKEEHDNSVILLNELEKCLNEVKEWEI</sequence>
<evidence type="ECO:0000256" key="3">
    <source>
        <dbReference type="ARBA" id="ARBA00012438"/>
    </source>
</evidence>
<evidence type="ECO:0000259" key="9">
    <source>
        <dbReference type="PROSITE" id="PS50109"/>
    </source>
</evidence>
<dbReference type="SUPFAM" id="SSF55874">
    <property type="entry name" value="ATPase domain of HSP90 chaperone/DNA topoisomerase II/histidine kinase"/>
    <property type="match status" value="1"/>
</dbReference>
<dbReference type="InterPro" id="IPR036097">
    <property type="entry name" value="HisK_dim/P_sf"/>
</dbReference>
<protein>
    <recommendedName>
        <fullName evidence="8">Circadian input-output histidine kinase CikA</fullName>
        <ecNumber evidence="3">2.7.13.3</ecNumber>
    </recommendedName>
</protein>
<dbReference type="GO" id="GO:0009927">
    <property type="term" value="F:histidine phosphotransfer kinase activity"/>
    <property type="evidence" value="ECO:0007669"/>
    <property type="project" value="TreeGrafter"/>
</dbReference>
<dbReference type="SMART" id="SM00388">
    <property type="entry name" value="HisKA"/>
    <property type="match status" value="1"/>
</dbReference>
<keyword evidence="4" id="KW-0597">Phosphoprotein</keyword>
<dbReference type="InterPro" id="IPR005467">
    <property type="entry name" value="His_kinase_dom"/>
</dbReference>
<comment type="similarity">
    <text evidence="2">In the N-terminal section; belongs to the phytochrome family.</text>
</comment>
<evidence type="ECO:0000256" key="2">
    <source>
        <dbReference type="ARBA" id="ARBA00006402"/>
    </source>
</evidence>
<dbReference type="SMART" id="SM00387">
    <property type="entry name" value="HATPase_c"/>
    <property type="match status" value="1"/>
</dbReference>
<name>A0A8J7H8R5_9FIRM</name>
<dbReference type="AlphaFoldDB" id="A0A8J7H8R5"/>
<evidence type="ECO:0000313" key="10">
    <source>
        <dbReference type="EMBL" id="MBH1941596.1"/>
    </source>
</evidence>
<keyword evidence="11" id="KW-1185">Reference proteome</keyword>
<dbReference type="SUPFAM" id="SSF47384">
    <property type="entry name" value="Homodimeric domain of signal transducing histidine kinase"/>
    <property type="match status" value="1"/>
</dbReference>
<dbReference type="InterPro" id="IPR003594">
    <property type="entry name" value="HATPase_dom"/>
</dbReference>
<dbReference type="InterPro" id="IPR036890">
    <property type="entry name" value="HATPase_C_sf"/>
</dbReference>
<evidence type="ECO:0000256" key="8">
    <source>
        <dbReference type="ARBA" id="ARBA00074306"/>
    </source>
</evidence>
<dbReference type="GO" id="GO:0000155">
    <property type="term" value="F:phosphorelay sensor kinase activity"/>
    <property type="evidence" value="ECO:0007669"/>
    <property type="project" value="InterPro"/>
</dbReference>
<reference evidence="10" key="1">
    <citation type="submission" date="2020-12" db="EMBL/GenBank/DDBJ databases">
        <title>M. sibirica DSM 26468T genome.</title>
        <authorList>
            <person name="Thieme N."/>
            <person name="Rettenmaier R."/>
            <person name="Zverlov V."/>
            <person name="Liebl W."/>
        </authorList>
    </citation>
    <scope>NUCLEOTIDE SEQUENCE</scope>
    <source>
        <strain evidence="10">DSM 26468</strain>
    </source>
</reference>
<dbReference type="PRINTS" id="PR00344">
    <property type="entry name" value="BCTRLSENSOR"/>
</dbReference>
<proteinExistence type="inferred from homology"/>
<dbReference type="InterPro" id="IPR004358">
    <property type="entry name" value="Sig_transdc_His_kin-like_C"/>
</dbReference>
<evidence type="ECO:0000256" key="7">
    <source>
        <dbReference type="ARBA" id="ARBA00023012"/>
    </source>
</evidence>
<dbReference type="GO" id="GO:0005886">
    <property type="term" value="C:plasma membrane"/>
    <property type="evidence" value="ECO:0007669"/>
    <property type="project" value="TreeGrafter"/>
</dbReference>
<dbReference type="CDD" id="cd16922">
    <property type="entry name" value="HATPase_EvgS-ArcB-TorS-like"/>
    <property type="match status" value="1"/>
</dbReference>
<organism evidence="10 11">
    <name type="scientific">Mobilitalea sibirica</name>
    <dbReference type="NCBI Taxonomy" id="1462919"/>
    <lineage>
        <taxon>Bacteria</taxon>
        <taxon>Bacillati</taxon>
        <taxon>Bacillota</taxon>
        <taxon>Clostridia</taxon>
        <taxon>Lachnospirales</taxon>
        <taxon>Lachnospiraceae</taxon>
        <taxon>Mobilitalea</taxon>
    </lineage>
</organism>
<comment type="catalytic activity">
    <reaction evidence="1">
        <text>ATP + protein L-histidine = ADP + protein N-phospho-L-histidine.</text>
        <dbReference type="EC" id="2.7.13.3"/>
    </reaction>
</comment>
<dbReference type="CDD" id="cd00082">
    <property type="entry name" value="HisKA"/>
    <property type="match status" value="1"/>
</dbReference>
<evidence type="ECO:0000256" key="5">
    <source>
        <dbReference type="ARBA" id="ARBA00022679"/>
    </source>
</evidence>
<evidence type="ECO:0000313" key="11">
    <source>
        <dbReference type="Proteomes" id="UP000623269"/>
    </source>
</evidence>
<dbReference type="PANTHER" id="PTHR43047">
    <property type="entry name" value="TWO-COMPONENT HISTIDINE PROTEIN KINASE"/>
    <property type="match status" value="1"/>
</dbReference>
<keyword evidence="6" id="KW-0418">Kinase</keyword>
<dbReference type="Gene3D" id="3.30.450.20">
    <property type="entry name" value="PAS domain"/>
    <property type="match status" value="1"/>
</dbReference>
<dbReference type="FunFam" id="3.30.565.10:FF:000010">
    <property type="entry name" value="Sensor histidine kinase RcsC"/>
    <property type="match status" value="1"/>
</dbReference>